<dbReference type="PANTHER" id="PTHR30482:SF10">
    <property type="entry name" value="HIGH-AFFINITY BRANCHED-CHAIN AMINO ACID TRANSPORT PROTEIN BRAE"/>
    <property type="match status" value="1"/>
</dbReference>
<dbReference type="GO" id="GO:0015658">
    <property type="term" value="F:branched-chain amino acid transmembrane transporter activity"/>
    <property type="evidence" value="ECO:0007669"/>
    <property type="project" value="InterPro"/>
</dbReference>
<gene>
    <name evidence="7" type="ORF">SAMN05216574_104238</name>
</gene>
<keyword evidence="3 6" id="KW-0812">Transmembrane</keyword>
<evidence type="ECO:0000256" key="3">
    <source>
        <dbReference type="ARBA" id="ARBA00022692"/>
    </source>
</evidence>
<evidence type="ECO:0000313" key="8">
    <source>
        <dbReference type="Proteomes" id="UP000198589"/>
    </source>
</evidence>
<feature type="transmembrane region" description="Helical" evidence="6">
    <location>
        <begin position="128"/>
        <end position="150"/>
    </location>
</feature>
<organism evidence="7 8">
    <name type="scientific">Blastococcus tunisiensis</name>
    <dbReference type="NCBI Taxonomy" id="1798228"/>
    <lineage>
        <taxon>Bacteria</taxon>
        <taxon>Bacillati</taxon>
        <taxon>Actinomycetota</taxon>
        <taxon>Actinomycetes</taxon>
        <taxon>Geodermatophilales</taxon>
        <taxon>Geodermatophilaceae</taxon>
        <taxon>Blastococcus</taxon>
    </lineage>
</organism>
<feature type="transmembrane region" description="Helical" evidence="6">
    <location>
        <begin position="6"/>
        <end position="23"/>
    </location>
</feature>
<evidence type="ECO:0000256" key="2">
    <source>
        <dbReference type="ARBA" id="ARBA00022475"/>
    </source>
</evidence>
<dbReference type="PANTHER" id="PTHR30482">
    <property type="entry name" value="HIGH-AFFINITY BRANCHED-CHAIN AMINO ACID TRANSPORT SYSTEM PERMEASE"/>
    <property type="match status" value="1"/>
</dbReference>
<dbReference type="EMBL" id="FOND01000004">
    <property type="protein sequence ID" value="SFE58445.1"/>
    <property type="molecule type" value="Genomic_DNA"/>
</dbReference>
<evidence type="ECO:0000256" key="1">
    <source>
        <dbReference type="ARBA" id="ARBA00004651"/>
    </source>
</evidence>
<dbReference type="RefSeq" id="WP_092196127.1">
    <property type="nucleotide sequence ID" value="NZ_FOND01000004.1"/>
</dbReference>
<keyword evidence="8" id="KW-1185">Reference proteome</keyword>
<comment type="subcellular location">
    <subcellularLocation>
        <location evidence="1">Cell membrane</location>
        <topology evidence="1">Multi-pass membrane protein</topology>
    </subcellularLocation>
</comment>
<dbReference type="Proteomes" id="UP000198589">
    <property type="component" value="Unassembled WGS sequence"/>
</dbReference>
<keyword evidence="5 6" id="KW-0472">Membrane</keyword>
<dbReference type="STRING" id="1798228.SAMN05216574_104238"/>
<keyword evidence="2" id="KW-1003">Cell membrane</keyword>
<feature type="transmembrane region" description="Helical" evidence="6">
    <location>
        <begin position="57"/>
        <end position="80"/>
    </location>
</feature>
<feature type="transmembrane region" description="Helical" evidence="6">
    <location>
        <begin position="207"/>
        <end position="226"/>
    </location>
</feature>
<evidence type="ECO:0000256" key="5">
    <source>
        <dbReference type="ARBA" id="ARBA00023136"/>
    </source>
</evidence>
<protein>
    <submittedName>
        <fullName evidence="7">Branched-chain amino acid transport system permease protein</fullName>
    </submittedName>
</protein>
<sequence length="309" mass="33373">MNALVFPLQGLTIIVCLGVLLHLQFGRTGIVNFGVVGFSGLGMYTTGILVVNYEVPFALALLIATALTGLVAFLLGLLILNLESEAVLVATLAFSTIVFYLVTSESWLTEGVVGLGTVPRPFDVGDTSTSQLLFLLVLVAIAAALLVYAARLQHAPYGRLLFSIQDNETLSRSLGKPTFRHKLVFFTVTCAAMGAIGGLDASVNQFLVPRLLTADLTFVVWIALVLGGRKRVFGAVLGTLLTVGIFDIVIELYVDVPREFAQQLPNVQLMLFGLTLILVILFRPQGLLGERRRKPQDSPTAESRKKVQA</sequence>
<feature type="transmembrane region" description="Helical" evidence="6">
    <location>
        <begin position="30"/>
        <end position="51"/>
    </location>
</feature>
<accession>A0A1I2BQR4</accession>
<dbReference type="AlphaFoldDB" id="A0A1I2BQR4"/>
<evidence type="ECO:0000313" key="7">
    <source>
        <dbReference type="EMBL" id="SFE58445.1"/>
    </source>
</evidence>
<dbReference type="Pfam" id="PF02653">
    <property type="entry name" value="BPD_transp_2"/>
    <property type="match status" value="1"/>
</dbReference>
<name>A0A1I2BQR4_9ACTN</name>
<feature type="transmembrane region" description="Helical" evidence="6">
    <location>
        <begin position="233"/>
        <end position="254"/>
    </location>
</feature>
<dbReference type="InterPro" id="IPR043428">
    <property type="entry name" value="LivM-like"/>
</dbReference>
<dbReference type="CDD" id="cd06581">
    <property type="entry name" value="TM_PBP1_LivM_like"/>
    <property type="match status" value="1"/>
</dbReference>
<dbReference type="InterPro" id="IPR001851">
    <property type="entry name" value="ABC_transp_permease"/>
</dbReference>
<keyword evidence="4 6" id="KW-1133">Transmembrane helix</keyword>
<feature type="transmembrane region" description="Helical" evidence="6">
    <location>
        <begin position="266"/>
        <end position="284"/>
    </location>
</feature>
<dbReference type="OrthoDB" id="9814461at2"/>
<dbReference type="GO" id="GO:0005886">
    <property type="term" value="C:plasma membrane"/>
    <property type="evidence" value="ECO:0007669"/>
    <property type="project" value="UniProtKB-SubCell"/>
</dbReference>
<evidence type="ECO:0000256" key="6">
    <source>
        <dbReference type="SAM" id="Phobius"/>
    </source>
</evidence>
<feature type="transmembrane region" description="Helical" evidence="6">
    <location>
        <begin position="183"/>
        <end position="201"/>
    </location>
</feature>
<reference evidence="8" key="1">
    <citation type="submission" date="2016-10" db="EMBL/GenBank/DDBJ databases">
        <authorList>
            <person name="Varghese N."/>
            <person name="Submissions S."/>
        </authorList>
    </citation>
    <scope>NUCLEOTIDE SEQUENCE [LARGE SCALE GENOMIC DNA]</scope>
    <source>
        <strain evidence="8">DSM 46838</strain>
    </source>
</reference>
<feature type="transmembrane region" description="Helical" evidence="6">
    <location>
        <begin position="87"/>
        <end position="108"/>
    </location>
</feature>
<proteinExistence type="predicted"/>
<evidence type="ECO:0000256" key="4">
    <source>
        <dbReference type="ARBA" id="ARBA00022989"/>
    </source>
</evidence>